<accession>A0A3F2RDG8</accession>
<dbReference type="PROSITE" id="PS00018">
    <property type="entry name" value="EF_HAND_1"/>
    <property type="match status" value="1"/>
</dbReference>
<organism evidence="2 4">
    <name type="scientific">Phytophthora kernoviae</name>
    <dbReference type="NCBI Taxonomy" id="325452"/>
    <lineage>
        <taxon>Eukaryota</taxon>
        <taxon>Sar</taxon>
        <taxon>Stramenopiles</taxon>
        <taxon>Oomycota</taxon>
        <taxon>Peronosporomycetes</taxon>
        <taxon>Peronosporales</taxon>
        <taxon>Peronosporaceae</taxon>
        <taxon>Phytophthora</taxon>
    </lineage>
</organism>
<sequence length="158" mass="18173">MGNTLSLESTEPIVSDDPVPKVVVVEFFAVIIVYCEAIVEEKAPLLFDLFDFDHSKEISQDELVLLNFTNRDRTGQISLDECSKWAMDEKSVMVYLAKCTNTRMVYDNQIQCNLMLKEIYTTFVNFAQHKKSKDGQRALFCPVDVYEEIIQRHCSATE</sequence>
<evidence type="ECO:0000313" key="4">
    <source>
        <dbReference type="Proteomes" id="UP000277300"/>
    </source>
</evidence>
<dbReference type="InterPro" id="IPR011992">
    <property type="entry name" value="EF-hand-dom_pair"/>
</dbReference>
<reference evidence="4 5" key="1">
    <citation type="submission" date="2018-07" db="EMBL/GenBank/DDBJ databases">
        <title>Genome sequencing of oomycete isolates from Chile give support for New Zealand origin for Phytophthora kernoviae and make available the first Nothophytophthora sp. genome.</title>
        <authorList>
            <person name="Studholme D.J."/>
            <person name="Sanfuentes E."/>
            <person name="Panda P."/>
            <person name="Hill R."/>
            <person name="Sambles C."/>
            <person name="Grant M."/>
            <person name="Williams N.M."/>
            <person name="Mcdougal R.L."/>
        </authorList>
    </citation>
    <scope>NUCLEOTIDE SEQUENCE [LARGE SCALE GENOMIC DNA]</scope>
    <source>
        <strain evidence="2">Chile6</strain>
        <strain evidence="3">Chile7</strain>
    </source>
</reference>
<gene>
    <name evidence="3" type="ORF">BBJ29_008415</name>
    <name evidence="2" type="ORF">BBP00_00009153</name>
</gene>
<name>A0A3F2RDG8_9STRA</name>
<dbReference type="Gene3D" id="1.10.238.10">
    <property type="entry name" value="EF-hand"/>
    <property type="match status" value="1"/>
</dbReference>
<dbReference type="Proteomes" id="UP000284657">
    <property type="component" value="Unassembled WGS sequence"/>
</dbReference>
<comment type="caution">
    <text evidence="2">The sequence shown here is derived from an EMBL/GenBank/DDBJ whole genome shotgun (WGS) entry which is preliminary data.</text>
</comment>
<dbReference type="OrthoDB" id="67359at2759"/>
<dbReference type="SUPFAM" id="SSF47473">
    <property type="entry name" value="EF-hand"/>
    <property type="match status" value="1"/>
</dbReference>
<dbReference type="InterPro" id="IPR018247">
    <property type="entry name" value="EF_Hand_1_Ca_BS"/>
</dbReference>
<evidence type="ECO:0000313" key="5">
    <source>
        <dbReference type="Proteomes" id="UP000284657"/>
    </source>
</evidence>
<dbReference type="Proteomes" id="UP000277300">
    <property type="component" value="Unassembled WGS sequence"/>
</dbReference>
<keyword evidence="1" id="KW-0106">Calcium</keyword>
<dbReference type="EMBL" id="MBDO02000563">
    <property type="protein sequence ID" value="RLN53937.1"/>
    <property type="molecule type" value="Genomic_DNA"/>
</dbReference>
<dbReference type="AlphaFoldDB" id="A0A3F2RDG8"/>
<evidence type="ECO:0000313" key="2">
    <source>
        <dbReference type="EMBL" id="RLN53937.1"/>
    </source>
</evidence>
<protein>
    <submittedName>
        <fullName evidence="2">Uncharacterized protein</fullName>
    </submittedName>
</protein>
<evidence type="ECO:0000313" key="3">
    <source>
        <dbReference type="EMBL" id="RLN60884.1"/>
    </source>
</evidence>
<dbReference type="EMBL" id="MBAD02000939">
    <property type="protein sequence ID" value="RLN60884.1"/>
    <property type="molecule type" value="Genomic_DNA"/>
</dbReference>
<evidence type="ECO:0000256" key="1">
    <source>
        <dbReference type="ARBA" id="ARBA00022837"/>
    </source>
</evidence>
<proteinExistence type="predicted"/>